<sequence length="238" mass="24111">MFFTAVVSVLVSSVAVVAQYGNPPPAQPTTSTAPPVPSAPANTDPNVINVNVAPNGQFMFDPANFTAPVNATVTFFFPNSGLDHSVTQSSFEAPCTYLTASSNNSAGFDSGLIFLHHRPLSQASADQFTIVITDDQPIYFHCKQVTHCGLGMVGTINAPTNGTNTFAAFQAAASKIGSSEVTETDHGPVTGGFNAIASLAPSATATVSGGSAPSSGMKVVASVGALFLSGLAIGAALL</sequence>
<name>A0A8H7D5H1_9AGAR</name>
<dbReference type="Gene3D" id="2.60.40.420">
    <property type="entry name" value="Cupredoxins - blue copper proteins"/>
    <property type="match status" value="1"/>
</dbReference>
<feature type="signal peptide" evidence="1">
    <location>
        <begin position="1"/>
        <end position="18"/>
    </location>
</feature>
<accession>A0A8H7D5H1</accession>
<evidence type="ECO:0000313" key="3">
    <source>
        <dbReference type="Proteomes" id="UP000623467"/>
    </source>
</evidence>
<dbReference type="InterPro" id="IPR008972">
    <property type="entry name" value="Cupredoxin"/>
</dbReference>
<keyword evidence="3" id="KW-1185">Reference proteome</keyword>
<proteinExistence type="predicted"/>
<dbReference type="PANTHER" id="PTHR34883:SF15">
    <property type="entry name" value="EXTRACELLULAR SERINE-RICH PROTEIN"/>
    <property type="match status" value="1"/>
</dbReference>
<dbReference type="AlphaFoldDB" id="A0A8H7D5H1"/>
<gene>
    <name evidence="2" type="ORF">MSAN_01296400</name>
</gene>
<dbReference type="CDD" id="cd00920">
    <property type="entry name" value="Cupredoxin"/>
    <property type="match status" value="1"/>
</dbReference>
<dbReference type="Proteomes" id="UP000623467">
    <property type="component" value="Unassembled WGS sequence"/>
</dbReference>
<dbReference type="OrthoDB" id="1921208at2759"/>
<dbReference type="InterPro" id="IPR052953">
    <property type="entry name" value="Ser-rich/MCO-related"/>
</dbReference>
<reference evidence="2" key="1">
    <citation type="submission" date="2020-05" db="EMBL/GenBank/DDBJ databases">
        <title>Mycena genomes resolve the evolution of fungal bioluminescence.</title>
        <authorList>
            <person name="Tsai I.J."/>
        </authorList>
    </citation>
    <scope>NUCLEOTIDE SEQUENCE</scope>
    <source>
        <strain evidence="2">160909Yilan</strain>
    </source>
</reference>
<feature type="chain" id="PRO_5034554439" description="Blue (type 1) copper domain-containing protein" evidence="1">
    <location>
        <begin position="19"/>
        <end position="238"/>
    </location>
</feature>
<protein>
    <recommendedName>
        <fullName evidence="4">Blue (type 1) copper domain-containing protein</fullName>
    </recommendedName>
</protein>
<dbReference type="PANTHER" id="PTHR34883">
    <property type="entry name" value="SERINE-RICH PROTEIN, PUTATIVE-RELATED-RELATED"/>
    <property type="match status" value="1"/>
</dbReference>
<keyword evidence="1" id="KW-0732">Signal</keyword>
<evidence type="ECO:0000256" key="1">
    <source>
        <dbReference type="SAM" id="SignalP"/>
    </source>
</evidence>
<dbReference type="EMBL" id="JACAZH010000009">
    <property type="protein sequence ID" value="KAF7359533.1"/>
    <property type="molecule type" value="Genomic_DNA"/>
</dbReference>
<dbReference type="SUPFAM" id="SSF49503">
    <property type="entry name" value="Cupredoxins"/>
    <property type="match status" value="1"/>
</dbReference>
<comment type="caution">
    <text evidence="2">The sequence shown here is derived from an EMBL/GenBank/DDBJ whole genome shotgun (WGS) entry which is preliminary data.</text>
</comment>
<evidence type="ECO:0008006" key="4">
    <source>
        <dbReference type="Google" id="ProtNLM"/>
    </source>
</evidence>
<organism evidence="2 3">
    <name type="scientific">Mycena sanguinolenta</name>
    <dbReference type="NCBI Taxonomy" id="230812"/>
    <lineage>
        <taxon>Eukaryota</taxon>
        <taxon>Fungi</taxon>
        <taxon>Dikarya</taxon>
        <taxon>Basidiomycota</taxon>
        <taxon>Agaricomycotina</taxon>
        <taxon>Agaricomycetes</taxon>
        <taxon>Agaricomycetidae</taxon>
        <taxon>Agaricales</taxon>
        <taxon>Marasmiineae</taxon>
        <taxon>Mycenaceae</taxon>
        <taxon>Mycena</taxon>
    </lineage>
</organism>
<evidence type="ECO:0000313" key="2">
    <source>
        <dbReference type="EMBL" id="KAF7359533.1"/>
    </source>
</evidence>